<evidence type="ECO:0000259" key="4">
    <source>
        <dbReference type="PROSITE" id="PS50118"/>
    </source>
</evidence>
<dbReference type="GO" id="GO:0000978">
    <property type="term" value="F:RNA polymerase II cis-regulatory region sequence-specific DNA binding"/>
    <property type="evidence" value="ECO:0007669"/>
    <property type="project" value="TreeGrafter"/>
</dbReference>
<dbReference type="PROSITE" id="PS50118">
    <property type="entry name" value="HMG_BOX_2"/>
    <property type="match status" value="1"/>
</dbReference>
<feature type="DNA-binding region" description="HMG box" evidence="2">
    <location>
        <begin position="120"/>
        <end position="156"/>
    </location>
</feature>
<protein>
    <submittedName>
        <fullName evidence="5">Transcription factor SOX-15</fullName>
    </submittedName>
</protein>
<sequence>MHSMSSLSHGMNTPQSPLMSSQIVSQSPMLSSPLMSSHSPLLNSNSPLLSNSPLMQYSSYSDVLPTTILPGQEDPNWGYAMASSYQSEFCPTNYSVLQRQPYGTKVSAQNTLKSAKEARIRRPMNAFMVWAKVERKKLADENPDLHNADLSKMLGK</sequence>
<dbReference type="Proteomes" id="UP001151699">
    <property type="component" value="Chromosome A"/>
</dbReference>
<evidence type="ECO:0000313" key="5">
    <source>
        <dbReference type="EMBL" id="KAJ6648559.1"/>
    </source>
</evidence>
<dbReference type="Pfam" id="PF00505">
    <property type="entry name" value="HMG_box"/>
    <property type="match status" value="1"/>
</dbReference>
<dbReference type="SUPFAM" id="SSF47095">
    <property type="entry name" value="HMG-box"/>
    <property type="match status" value="1"/>
</dbReference>
<gene>
    <name evidence="5" type="primary">Sox15_1</name>
    <name evidence="5" type="ORF">Bhyg_03789</name>
</gene>
<name>A0A9Q0NFH4_9DIPT</name>
<dbReference type="PANTHER" id="PTHR10270:SF317">
    <property type="entry name" value="TRANSCRIPTION FACTOR SOX-15-RELATED"/>
    <property type="match status" value="1"/>
</dbReference>
<dbReference type="EMBL" id="WJQU01000001">
    <property type="protein sequence ID" value="KAJ6648559.1"/>
    <property type="molecule type" value="Genomic_DNA"/>
</dbReference>
<feature type="domain" description="HMG box" evidence="4">
    <location>
        <begin position="120"/>
        <end position="156"/>
    </location>
</feature>
<dbReference type="InterPro" id="IPR009071">
    <property type="entry name" value="HMG_box_dom"/>
</dbReference>
<dbReference type="InterPro" id="IPR036910">
    <property type="entry name" value="HMG_box_dom_sf"/>
</dbReference>
<dbReference type="OrthoDB" id="6247875at2759"/>
<dbReference type="AlphaFoldDB" id="A0A9Q0NFH4"/>
<dbReference type="GO" id="GO:0005634">
    <property type="term" value="C:nucleus"/>
    <property type="evidence" value="ECO:0007669"/>
    <property type="project" value="UniProtKB-UniRule"/>
</dbReference>
<evidence type="ECO:0000256" key="3">
    <source>
        <dbReference type="SAM" id="MobiDB-lite"/>
    </source>
</evidence>
<keyword evidence="6" id="KW-1185">Reference proteome</keyword>
<accession>A0A9Q0NFH4</accession>
<comment type="caution">
    <text evidence="5">The sequence shown here is derived from an EMBL/GenBank/DDBJ whole genome shotgun (WGS) entry which is preliminary data.</text>
</comment>
<keyword evidence="1 2" id="KW-0238">DNA-binding</keyword>
<feature type="region of interest" description="Disordered" evidence="3">
    <location>
        <begin position="1"/>
        <end position="24"/>
    </location>
</feature>
<keyword evidence="2" id="KW-0539">Nucleus</keyword>
<dbReference type="GO" id="GO:0030154">
    <property type="term" value="P:cell differentiation"/>
    <property type="evidence" value="ECO:0007669"/>
    <property type="project" value="TreeGrafter"/>
</dbReference>
<proteinExistence type="predicted"/>
<evidence type="ECO:0000256" key="1">
    <source>
        <dbReference type="ARBA" id="ARBA00023125"/>
    </source>
</evidence>
<dbReference type="InterPro" id="IPR050140">
    <property type="entry name" value="SRY-related_HMG-box_TF-like"/>
</dbReference>
<dbReference type="GO" id="GO:0001228">
    <property type="term" value="F:DNA-binding transcription activator activity, RNA polymerase II-specific"/>
    <property type="evidence" value="ECO:0007669"/>
    <property type="project" value="TreeGrafter"/>
</dbReference>
<dbReference type="Gene3D" id="1.10.30.10">
    <property type="entry name" value="High mobility group box domain"/>
    <property type="match status" value="1"/>
</dbReference>
<organism evidence="5 6">
    <name type="scientific">Pseudolycoriella hygida</name>
    <dbReference type="NCBI Taxonomy" id="35572"/>
    <lineage>
        <taxon>Eukaryota</taxon>
        <taxon>Metazoa</taxon>
        <taxon>Ecdysozoa</taxon>
        <taxon>Arthropoda</taxon>
        <taxon>Hexapoda</taxon>
        <taxon>Insecta</taxon>
        <taxon>Pterygota</taxon>
        <taxon>Neoptera</taxon>
        <taxon>Endopterygota</taxon>
        <taxon>Diptera</taxon>
        <taxon>Nematocera</taxon>
        <taxon>Sciaroidea</taxon>
        <taxon>Sciaridae</taxon>
        <taxon>Pseudolycoriella</taxon>
    </lineage>
</organism>
<evidence type="ECO:0000256" key="2">
    <source>
        <dbReference type="PROSITE-ProRule" id="PRU00267"/>
    </source>
</evidence>
<dbReference type="PANTHER" id="PTHR10270">
    <property type="entry name" value="SOX TRANSCRIPTION FACTOR"/>
    <property type="match status" value="1"/>
</dbReference>
<reference evidence="5" key="1">
    <citation type="submission" date="2022-07" db="EMBL/GenBank/DDBJ databases">
        <authorList>
            <person name="Trinca V."/>
            <person name="Uliana J.V.C."/>
            <person name="Torres T.T."/>
            <person name="Ward R.J."/>
            <person name="Monesi N."/>
        </authorList>
    </citation>
    <scope>NUCLEOTIDE SEQUENCE</scope>
    <source>
        <strain evidence="5">HSMRA1968</strain>
        <tissue evidence="5">Whole embryos</tissue>
    </source>
</reference>
<evidence type="ECO:0000313" key="6">
    <source>
        <dbReference type="Proteomes" id="UP001151699"/>
    </source>
</evidence>